<feature type="compositionally biased region" description="Basic and acidic residues" evidence="2">
    <location>
        <begin position="136"/>
        <end position="146"/>
    </location>
</feature>
<dbReference type="PROSITE" id="PS51271">
    <property type="entry name" value="WAPL"/>
    <property type="match status" value="1"/>
</dbReference>
<accession>A0A9Q0MW28</accession>
<feature type="compositionally biased region" description="Polar residues" evidence="2">
    <location>
        <begin position="552"/>
        <end position="586"/>
    </location>
</feature>
<dbReference type="InterPro" id="IPR012502">
    <property type="entry name" value="WAPL_dom"/>
</dbReference>
<dbReference type="Pfam" id="PF07814">
    <property type="entry name" value="WAPL"/>
    <property type="match status" value="1"/>
</dbReference>
<dbReference type="PANTHER" id="PTHR22100:SF13">
    <property type="entry name" value="WINGS APART-LIKE PROTEIN HOMOLOG"/>
    <property type="match status" value="1"/>
</dbReference>
<evidence type="ECO:0000256" key="1">
    <source>
        <dbReference type="ARBA" id="ARBA00006854"/>
    </source>
</evidence>
<evidence type="ECO:0000256" key="2">
    <source>
        <dbReference type="SAM" id="MobiDB-lite"/>
    </source>
</evidence>
<evidence type="ECO:0000313" key="4">
    <source>
        <dbReference type="EMBL" id="KAJ6638965.1"/>
    </source>
</evidence>
<dbReference type="Gene3D" id="1.25.10.10">
    <property type="entry name" value="Leucine-rich Repeat Variant"/>
    <property type="match status" value="1"/>
</dbReference>
<protein>
    <submittedName>
        <fullName evidence="4">Protein wings apart-like</fullName>
    </submittedName>
</protein>
<feature type="region of interest" description="Disordered" evidence="2">
    <location>
        <begin position="425"/>
        <end position="454"/>
    </location>
</feature>
<feature type="compositionally biased region" description="Polar residues" evidence="2">
    <location>
        <begin position="520"/>
        <end position="534"/>
    </location>
</feature>
<keyword evidence="5" id="KW-1185">Reference proteome</keyword>
<dbReference type="FunFam" id="1.25.10.10:FF:000374">
    <property type="entry name" value="Protein wings apart-like"/>
    <property type="match status" value="1"/>
</dbReference>
<feature type="compositionally biased region" description="Polar residues" evidence="2">
    <location>
        <begin position="55"/>
        <end position="81"/>
    </location>
</feature>
<name>A0A9Q0MW28_9DIPT</name>
<dbReference type="PANTHER" id="PTHR22100">
    <property type="entry name" value="WINGS APART-LIKE PROTEIN HOMOLOG"/>
    <property type="match status" value="1"/>
</dbReference>
<feature type="compositionally biased region" description="Polar residues" evidence="2">
    <location>
        <begin position="428"/>
        <end position="438"/>
    </location>
</feature>
<feature type="region of interest" description="Disordered" evidence="2">
    <location>
        <begin position="520"/>
        <end position="626"/>
    </location>
</feature>
<dbReference type="Proteomes" id="UP001151699">
    <property type="component" value="Chromosome X"/>
</dbReference>
<feature type="region of interest" description="Disordered" evidence="2">
    <location>
        <begin position="263"/>
        <end position="284"/>
    </location>
</feature>
<feature type="region of interest" description="Disordered" evidence="2">
    <location>
        <begin position="136"/>
        <end position="160"/>
    </location>
</feature>
<feature type="region of interest" description="Disordered" evidence="2">
    <location>
        <begin position="54"/>
        <end position="93"/>
    </location>
</feature>
<evidence type="ECO:0000313" key="5">
    <source>
        <dbReference type="Proteomes" id="UP001151699"/>
    </source>
</evidence>
<comment type="caution">
    <text evidence="4">The sequence shown here is derived from an EMBL/GenBank/DDBJ whole genome shotgun (WGS) entry which is preliminary data.</text>
</comment>
<feature type="non-terminal residue" evidence="4">
    <location>
        <position position="1"/>
    </location>
</feature>
<feature type="compositionally biased region" description="Polar residues" evidence="2">
    <location>
        <begin position="703"/>
        <end position="716"/>
    </location>
</feature>
<dbReference type="EMBL" id="WJQU01000003">
    <property type="protein sequence ID" value="KAJ6638965.1"/>
    <property type="molecule type" value="Genomic_DNA"/>
</dbReference>
<reference evidence="4" key="1">
    <citation type="submission" date="2022-07" db="EMBL/GenBank/DDBJ databases">
        <authorList>
            <person name="Trinca V."/>
            <person name="Uliana J.V.C."/>
            <person name="Torres T.T."/>
            <person name="Ward R.J."/>
            <person name="Monesi N."/>
        </authorList>
    </citation>
    <scope>NUCLEOTIDE SEQUENCE</scope>
    <source>
        <strain evidence="4">HSMRA1968</strain>
        <tissue evidence="4">Whole embryos</tissue>
    </source>
</reference>
<feature type="region of interest" description="Disordered" evidence="2">
    <location>
        <begin position="672"/>
        <end position="720"/>
    </location>
</feature>
<organism evidence="4 5">
    <name type="scientific">Pseudolycoriella hygida</name>
    <dbReference type="NCBI Taxonomy" id="35572"/>
    <lineage>
        <taxon>Eukaryota</taxon>
        <taxon>Metazoa</taxon>
        <taxon>Ecdysozoa</taxon>
        <taxon>Arthropoda</taxon>
        <taxon>Hexapoda</taxon>
        <taxon>Insecta</taxon>
        <taxon>Pterygota</taxon>
        <taxon>Neoptera</taxon>
        <taxon>Endopterygota</taxon>
        <taxon>Diptera</taxon>
        <taxon>Nematocera</taxon>
        <taxon>Sciaroidea</taxon>
        <taxon>Sciaridae</taxon>
        <taxon>Pseudolycoriella</taxon>
    </lineage>
</organism>
<evidence type="ECO:0000259" key="3">
    <source>
        <dbReference type="PROSITE" id="PS51271"/>
    </source>
</evidence>
<gene>
    <name evidence="4" type="primary">wapl</name>
    <name evidence="4" type="ORF">Bhyg_11703</name>
</gene>
<feature type="domain" description="WAPL" evidence="3">
    <location>
        <begin position="729"/>
        <end position="1231"/>
    </location>
</feature>
<dbReference type="SUPFAM" id="SSF48371">
    <property type="entry name" value="ARM repeat"/>
    <property type="match status" value="1"/>
</dbReference>
<dbReference type="OrthoDB" id="78088at2759"/>
<dbReference type="InterPro" id="IPR016024">
    <property type="entry name" value="ARM-type_fold"/>
</dbReference>
<proteinExistence type="inferred from homology"/>
<comment type="similarity">
    <text evidence="1">Belongs to the WAPL family.</text>
</comment>
<dbReference type="InterPro" id="IPR022771">
    <property type="entry name" value="WAPL_C"/>
</dbReference>
<dbReference type="InterPro" id="IPR011989">
    <property type="entry name" value="ARM-like"/>
</dbReference>
<feature type="compositionally biased region" description="Basic and acidic residues" evidence="2">
    <location>
        <begin position="587"/>
        <end position="596"/>
    </location>
</feature>
<sequence length="1342" mass="150414">MSRWNKGRVQTYALPLDALVKEKENTNRPVAARSAGTVGKWGITSFTSIRGPAYSYSSFSPKQEQPHQNISLQSGDTTTQLARPPDVPKPKKFFKSRNIIPATGNLTPPTHVDPIQQNAVPKISLKVNKKLPTSDEIRRPKAEKVAKPKKVKKHKDETKLSVEKPTRVLSRARKAVNYLEDRSLSPIPNYADMVDDEAEHADRMSPEVDQSNAADLRRSIDENAFNDIVPTIDDSNATSKNITYDHPPIVLRISKGTSRLISTDSEEVIRSPASQSPPQLVPNRPLTSTAELLAVLSDDPPAPQETAVTEVVQPIVAVTEHKPEGIKIKIKKHLAQAFITLNGDNEVKPIAQPVARRNTRATRRNQVEDLGKVETVMKDNSPQPGNENYELYRTLASPIEDKDFDSQSSVLGSISSVCLPMGVPDSQVIHSRGSSHVSSVDPDDQETSQDSSLMAAPSEVDMRLSTMMDCEVEEPLVKHAEAKISPKRNMRSRVKTPQPTANEIFKPIEPEVMERRCTRNNNNGMLQKTESTSRPPIKSYGRKRKSARLEESSNSELCTASNTPTDNPSDATVPLSQTSPNSAPDQNKQHAVNEHKVYRKTRKMNVDDGAADDDDKHVNNNLTMGEDDKPSVKLVISKKKGSIFKSRAISAANSEGENVKRHVYKHKWDDDSKDKTVVSDTTTKPTNSDAYYNDFDEDGEPSSGLTRVTRQRSPQTYDDETEMTSVKCDTKVKKFYTVVRNVKKAHQIQEIGEFQEMDDDVEYILDALRSENPMSTRCLSAIQLASKCMTPAFRMHVRAHGTITKFFKALNDASKDQSLGLCTATVMFVLNQDNLNMDLDRDSLELMLNLLESDVSHANALDDCGLTKEQLQRNKAKVRELCAEIKNQGKAVHLNLENITVGTLAMETLLSLTSKRAGEWFKEELRKLGGLEHIINTICECCRQISDYVVDWTESLLEKLRKIERCLRVLENVSTQNEENQSYILSYKNGHAVDTLVTFYRLCDSEIALYPTNDQTPKDNPGIVLREALVPTLKVLINLTHPFNEKSAGSAILGEKLLIFDTSLHLLLQAPHYVPEGCIFELSILVLLLLINLTMYTLPNRIVVMKANAPSDHNQYNKVPAIKALIEYFYKCEEMARLVEQNTDDFLNNSKQTERKSQSQEEVEETVTKLLQKAGHHMEHTMLASYVCILVGHLVMDCQEHEQDIRRYLINGQFTEMVKILEKYYTFMNLTASYEASHVAHIKQTKTIIDYLKSDKHSISTSSEHLPSVATSQLCTTAAKHSTYSSYSSSNSSAASSTFFSNRLVGNIPVLRFNKKRCVLMDETFCDSVSEIANFKEICEVS</sequence>
<dbReference type="InterPro" id="IPR039874">
    <property type="entry name" value="WAPL"/>
</dbReference>